<evidence type="ECO:0000313" key="3">
    <source>
        <dbReference type="Proteomes" id="UP000037178"/>
    </source>
</evidence>
<dbReference type="RefSeq" id="WP_049643002.1">
    <property type="nucleotide sequence ID" value="NZ_LFTY01000002.1"/>
</dbReference>
<dbReference type="AlphaFoldDB" id="A0A0J9E3H3"/>
<feature type="compositionally biased region" description="Basic residues" evidence="1">
    <location>
        <begin position="1"/>
        <end position="11"/>
    </location>
</feature>
<dbReference type="OrthoDB" id="7792149at2"/>
<sequence>MYNRNQQRRNTRRESVTKAGRFRGGKLAPVMCVPLRESEGGYLQQTMFYELDPIAGRLVSPITAELISVFVPVQAIDALKDPSVDLPGNTEFLRHKMLLGQTPFALEPENDISKRLGVEPRQTGLGPVVNEVARLGYNCAVNYLRRRKYHKAAQLGVLSNEVVPSLYSRTVLERLNGVLDPEDRVDGAVDLSGKIPITGLGVVKGPGGDEAKIKETGGSLPGVTYAKKWDSDFSEFLLQEDPDNPGFPGLFADLARAAQSLSLRDFYRAEEMDKLTREMRDLVDKFPEYGGELVARFAAGFNVDVGAQPFVIYENEVTFGQNLQRATDGPNLGKLQSSLTQTIDFAVPIPKTEMGGVIITMASVKPDEALARMPHPILTRGWKARNHVADEIQIDPQPLYAADVDSSVDSANRKDVVCYTGINEIERNYVNYGFSRKTDLTTVAAKTAIWRVDVPISVTPETVSYPADIHHYPFADRLAEVCQYTIASQAIIETPRVFGPRPVEELEQIETADVFGDAV</sequence>
<evidence type="ECO:0000313" key="2">
    <source>
        <dbReference type="EMBL" id="KMW57247.1"/>
    </source>
</evidence>
<evidence type="ECO:0008006" key="4">
    <source>
        <dbReference type="Google" id="ProtNLM"/>
    </source>
</evidence>
<comment type="caution">
    <text evidence="2">The sequence shown here is derived from an EMBL/GenBank/DDBJ whole genome shotgun (WGS) entry which is preliminary data.</text>
</comment>
<protein>
    <recommendedName>
        <fullName evidence="4">Major capsid protein</fullName>
    </recommendedName>
</protein>
<name>A0A0J9E3H3_9RHOB</name>
<gene>
    <name evidence="2" type="ORF">AIOL_002208</name>
</gene>
<evidence type="ECO:0000256" key="1">
    <source>
        <dbReference type="SAM" id="MobiDB-lite"/>
    </source>
</evidence>
<accession>A0A0J9E3H3</accession>
<organism evidence="2 3">
    <name type="scientific">Candidatus Rhodobacter oscarellae</name>
    <dbReference type="NCBI Taxonomy" id="1675527"/>
    <lineage>
        <taxon>Bacteria</taxon>
        <taxon>Pseudomonadati</taxon>
        <taxon>Pseudomonadota</taxon>
        <taxon>Alphaproteobacteria</taxon>
        <taxon>Rhodobacterales</taxon>
        <taxon>Rhodobacter group</taxon>
        <taxon>Rhodobacter</taxon>
    </lineage>
</organism>
<dbReference type="PATRIC" id="fig|1675527.3.peg.2324"/>
<proteinExistence type="predicted"/>
<dbReference type="EMBL" id="LFTY01000002">
    <property type="protein sequence ID" value="KMW57247.1"/>
    <property type="molecule type" value="Genomic_DNA"/>
</dbReference>
<dbReference type="Proteomes" id="UP000037178">
    <property type="component" value="Unassembled WGS sequence"/>
</dbReference>
<keyword evidence="3" id="KW-1185">Reference proteome</keyword>
<reference evidence="2 3" key="1">
    <citation type="submission" date="2015-06" db="EMBL/GenBank/DDBJ databases">
        <title>Draft genome sequence of an Alphaproteobacteria species associated to the Mediterranean sponge Oscarella lobularis.</title>
        <authorList>
            <person name="Jourda C."/>
            <person name="Santini S."/>
            <person name="Claverie J.-M."/>
        </authorList>
    </citation>
    <scope>NUCLEOTIDE SEQUENCE [LARGE SCALE GENOMIC DNA]</scope>
    <source>
        <strain evidence="2">IGS</strain>
    </source>
</reference>
<feature type="region of interest" description="Disordered" evidence="1">
    <location>
        <begin position="1"/>
        <end position="20"/>
    </location>
</feature>